<dbReference type="Proteomes" id="UP000030111">
    <property type="component" value="Unassembled WGS sequence"/>
</dbReference>
<dbReference type="RefSeq" id="WP_026992891.1">
    <property type="nucleotide sequence ID" value="NZ_JRLY01000007.1"/>
</dbReference>
<dbReference type="STRING" id="1121898.GCA_000422725_02542"/>
<dbReference type="EMBL" id="JRLY01000007">
    <property type="protein sequence ID" value="KGO93080.1"/>
    <property type="molecule type" value="Genomic_DNA"/>
</dbReference>
<gene>
    <name evidence="1" type="ORF">Q766_10745</name>
</gene>
<dbReference type="OrthoDB" id="1098521at2"/>
<comment type="caution">
    <text evidence="1">The sequence shown here is derived from an EMBL/GenBank/DDBJ whole genome shotgun (WGS) entry which is preliminary data.</text>
</comment>
<dbReference type="eggNOG" id="COG1413">
    <property type="taxonomic scope" value="Bacteria"/>
</dbReference>
<accession>A0A0A2MXY6</accession>
<name>A0A0A2MXY6_9FLAO</name>
<dbReference type="AlphaFoldDB" id="A0A0A2MXY6"/>
<protein>
    <submittedName>
        <fullName evidence="1">Uncharacterized protein</fullName>
    </submittedName>
</protein>
<organism evidence="1 2">
    <name type="scientific">Flavobacterium subsaxonicum WB 4.1-42 = DSM 21790</name>
    <dbReference type="NCBI Taxonomy" id="1121898"/>
    <lineage>
        <taxon>Bacteria</taxon>
        <taxon>Pseudomonadati</taxon>
        <taxon>Bacteroidota</taxon>
        <taxon>Flavobacteriia</taxon>
        <taxon>Flavobacteriales</taxon>
        <taxon>Flavobacteriaceae</taxon>
        <taxon>Flavobacterium</taxon>
    </lineage>
</organism>
<evidence type="ECO:0000313" key="2">
    <source>
        <dbReference type="Proteomes" id="UP000030111"/>
    </source>
</evidence>
<reference evidence="1 2" key="1">
    <citation type="submission" date="2013-09" db="EMBL/GenBank/DDBJ databases">
        <authorList>
            <person name="Zeng Z."/>
            <person name="Chen C."/>
        </authorList>
    </citation>
    <scope>NUCLEOTIDE SEQUENCE [LARGE SCALE GENOMIC DNA]</scope>
    <source>
        <strain evidence="1 2">WB 4.1-42</strain>
    </source>
</reference>
<sequence>MELKIIEQLLDKYFDAETSIAEEKQLKAYFSLPDVAPHLEQYRPMFGYFANQATQQFEKSVPLQAKKQYGKWLSVAASLVLMAGMLTFFNTTQPAANTNDLGTYNDPETAFRETQKALNMVSKNVNVGVSSINYLGEYEKSKKTIFKD</sequence>
<proteinExistence type="predicted"/>
<evidence type="ECO:0000313" key="1">
    <source>
        <dbReference type="EMBL" id="KGO93080.1"/>
    </source>
</evidence>
<keyword evidence="2" id="KW-1185">Reference proteome</keyword>